<dbReference type="PANTHER" id="PTHR10809:SF6">
    <property type="entry name" value="AT11025P-RELATED"/>
    <property type="match status" value="1"/>
</dbReference>
<evidence type="ECO:0000256" key="6">
    <source>
        <dbReference type="SAM" id="MobiDB-lite"/>
    </source>
</evidence>
<evidence type="ECO:0000256" key="4">
    <source>
        <dbReference type="ARBA" id="ARBA00022989"/>
    </source>
</evidence>
<dbReference type="GO" id="GO:0005886">
    <property type="term" value="C:plasma membrane"/>
    <property type="evidence" value="ECO:0007669"/>
    <property type="project" value="TreeGrafter"/>
</dbReference>
<reference evidence="8" key="1">
    <citation type="submission" date="2020-07" db="EMBL/GenBank/DDBJ databases">
        <title>Ethylene signaling mediates host invasion by parasitic plants.</title>
        <authorList>
            <person name="Yoshida S."/>
        </authorList>
    </citation>
    <scope>NUCLEOTIDE SEQUENCE</scope>
    <source>
        <strain evidence="8">Okayama</strain>
    </source>
</reference>
<keyword evidence="5" id="KW-0472">Membrane</keyword>
<comment type="subcellular location">
    <subcellularLocation>
        <location evidence="1">Membrane</location>
        <topology evidence="1">Single-pass type IV membrane protein</topology>
    </subcellularLocation>
</comment>
<sequence>MGRKKLLRIEPQEELTFRFEPRRQNPCTVRLSNNSQDHVAFKVMTTNPEKYRVRPKTGLLLPRSNRDVKVSMRAPEEASSNMQCKDQFLIKSVAVSPNDTAESSRILFKEEGHMVQSCKLRVVYEFPSRQQPSDVESNLNAAQQRWKAGSSFVHYRHHHCCLVVSDFWLPHHEDAATHMEFERHNHDVGSKDDVEADAGRSRSNNES</sequence>
<name>A0A830C746_9LAMI</name>
<dbReference type="OrthoDB" id="894146at2759"/>
<accession>A0A830C746</accession>
<evidence type="ECO:0000313" key="9">
    <source>
        <dbReference type="Proteomes" id="UP000653305"/>
    </source>
</evidence>
<dbReference type="Pfam" id="PF00635">
    <property type="entry name" value="Motile_Sperm"/>
    <property type="match status" value="1"/>
</dbReference>
<comment type="caution">
    <text evidence="8">The sequence shown here is derived from an EMBL/GenBank/DDBJ whole genome shotgun (WGS) entry which is preliminary data.</text>
</comment>
<evidence type="ECO:0000259" key="7">
    <source>
        <dbReference type="PROSITE" id="PS50202"/>
    </source>
</evidence>
<keyword evidence="9" id="KW-1185">Reference proteome</keyword>
<dbReference type="SUPFAM" id="SSF49354">
    <property type="entry name" value="PapD-like"/>
    <property type="match status" value="1"/>
</dbReference>
<dbReference type="Gene3D" id="2.60.40.10">
    <property type="entry name" value="Immunoglobulins"/>
    <property type="match status" value="1"/>
</dbReference>
<dbReference type="AlphaFoldDB" id="A0A830C746"/>
<feature type="region of interest" description="Disordered" evidence="6">
    <location>
        <begin position="182"/>
        <end position="207"/>
    </location>
</feature>
<dbReference type="InterPro" id="IPR016763">
    <property type="entry name" value="VAP"/>
</dbReference>
<organism evidence="8 9">
    <name type="scientific">Phtheirospermum japonicum</name>
    <dbReference type="NCBI Taxonomy" id="374723"/>
    <lineage>
        <taxon>Eukaryota</taxon>
        <taxon>Viridiplantae</taxon>
        <taxon>Streptophyta</taxon>
        <taxon>Embryophyta</taxon>
        <taxon>Tracheophyta</taxon>
        <taxon>Spermatophyta</taxon>
        <taxon>Magnoliopsida</taxon>
        <taxon>eudicotyledons</taxon>
        <taxon>Gunneridae</taxon>
        <taxon>Pentapetalae</taxon>
        <taxon>asterids</taxon>
        <taxon>lamiids</taxon>
        <taxon>Lamiales</taxon>
        <taxon>Orobanchaceae</taxon>
        <taxon>Orobanchaceae incertae sedis</taxon>
        <taxon>Phtheirospermum</taxon>
    </lineage>
</organism>
<dbReference type="InterPro" id="IPR013783">
    <property type="entry name" value="Ig-like_fold"/>
</dbReference>
<evidence type="ECO:0000256" key="3">
    <source>
        <dbReference type="ARBA" id="ARBA00022692"/>
    </source>
</evidence>
<comment type="similarity">
    <text evidence="2">Belongs to the VAMP-associated protein (VAP) (TC 9.B.17) family.</text>
</comment>
<evidence type="ECO:0000256" key="2">
    <source>
        <dbReference type="ARBA" id="ARBA00008932"/>
    </source>
</evidence>
<evidence type="ECO:0000256" key="1">
    <source>
        <dbReference type="ARBA" id="ARBA00004211"/>
    </source>
</evidence>
<dbReference type="GO" id="GO:0061817">
    <property type="term" value="P:endoplasmic reticulum-plasma membrane tethering"/>
    <property type="evidence" value="ECO:0007669"/>
    <property type="project" value="TreeGrafter"/>
</dbReference>
<dbReference type="GO" id="GO:0005789">
    <property type="term" value="C:endoplasmic reticulum membrane"/>
    <property type="evidence" value="ECO:0007669"/>
    <property type="project" value="InterPro"/>
</dbReference>
<keyword evidence="3" id="KW-0812">Transmembrane</keyword>
<keyword evidence="4" id="KW-1133">Transmembrane helix</keyword>
<dbReference type="InterPro" id="IPR008962">
    <property type="entry name" value="PapD-like_sf"/>
</dbReference>
<dbReference type="PROSITE" id="PS50202">
    <property type="entry name" value="MSP"/>
    <property type="match status" value="1"/>
</dbReference>
<gene>
    <name evidence="8" type="ORF">PHJA_001333400</name>
</gene>
<dbReference type="GO" id="GO:0090158">
    <property type="term" value="P:endoplasmic reticulum membrane organization"/>
    <property type="evidence" value="ECO:0007669"/>
    <property type="project" value="TreeGrafter"/>
</dbReference>
<evidence type="ECO:0000313" key="8">
    <source>
        <dbReference type="EMBL" id="GFP91893.1"/>
    </source>
</evidence>
<dbReference type="Proteomes" id="UP000653305">
    <property type="component" value="Unassembled WGS sequence"/>
</dbReference>
<dbReference type="InterPro" id="IPR000535">
    <property type="entry name" value="MSP_dom"/>
</dbReference>
<evidence type="ECO:0000256" key="5">
    <source>
        <dbReference type="ARBA" id="ARBA00023136"/>
    </source>
</evidence>
<feature type="domain" description="MSP" evidence="7">
    <location>
        <begin position="6"/>
        <end position="125"/>
    </location>
</feature>
<protein>
    <submittedName>
        <fullName evidence="8">Vesicle-associated protein 1-1</fullName>
    </submittedName>
</protein>
<proteinExistence type="inferred from homology"/>
<dbReference type="EMBL" id="BMAC01000258">
    <property type="protein sequence ID" value="GFP91893.1"/>
    <property type="molecule type" value="Genomic_DNA"/>
</dbReference>
<dbReference type="PANTHER" id="PTHR10809">
    <property type="entry name" value="VESICLE-ASSOCIATED MEMBRANE PROTEIN-ASSOCIATED PROTEIN"/>
    <property type="match status" value="1"/>
</dbReference>